<dbReference type="AlphaFoldDB" id="W1NKA0"/>
<sequence length="61" mass="6189">MGGGPTTAERTVRITSAPPAKRPAGAAGKCLVGQQPSEPGGALDERGAHRASKYEKFAPLS</sequence>
<evidence type="ECO:0000313" key="3">
    <source>
        <dbReference type="Proteomes" id="UP000017836"/>
    </source>
</evidence>
<evidence type="ECO:0000313" key="2">
    <source>
        <dbReference type="EMBL" id="ERM95896.1"/>
    </source>
</evidence>
<accession>W1NKA0</accession>
<dbReference type="Proteomes" id="UP000017836">
    <property type="component" value="Unassembled WGS sequence"/>
</dbReference>
<organism evidence="2 3">
    <name type="scientific">Amborella trichopoda</name>
    <dbReference type="NCBI Taxonomy" id="13333"/>
    <lineage>
        <taxon>Eukaryota</taxon>
        <taxon>Viridiplantae</taxon>
        <taxon>Streptophyta</taxon>
        <taxon>Embryophyta</taxon>
        <taxon>Tracheophyta</taxon>
        <taxon>Spermatophyta</taxon>
        <taxon>Magnoliopsida</taxon>
        <taxon>Amborellales</taxon>
        <taxon>Amborellaceae</taxon>
        <taxon>Amborella</taxon>
    </lineage>
</organism>
<dbReference type="EMBL" id="KI397373">
    <property type="protein sequence ID" value="ERM95896.1"/>
    <property type="molecule type" value="Genomic_DNA"/>
</dbReference>
<feature type="compositionally biased region" description="Low complexity" evidence="1">
    <location>
        <begin position="17"/>
        <end position="29"/>
    </location>
</feature>
<evidence type="ECO:0000256" key="1">
    <source>
        <dbReference type="SAM" id="MobiDB-lite"/>
    </source>
</evidence>
<name>W1NKA0_AMBTC</name>
<reference evidence="3" key="1">
    <citation type="journal article" date="2013" name="Science">
        <title>The Amborella genome and the evolution of flowering plants.</title>
        <authorList>
            <consortium name="Amborella Genome Project"/>
        </authorList>
    </citation>
    <scope>NUCLEOTIDE SEQUENCE [LARGE SCALE GENOMIC DNA]</scope>
</reference>
<feature type="compositionally biased region" description="Basic and acidic residues" evidence="1">
    <location>
        <begin position="43"/>
        <end position="61"/>
    </location>
</feature>
<keyword evidence="3" id="KW-1185">Reference proteome</keyword>
<dbReference type="HOGENOM" id="CLU_2925673_0_0_1"/>
<dbReference type="OMA" id="RGHTEQV"/>
<protein>
    <submittedName>
        <fullName evidence="2">Uncharacterized protein</fullName>
    </submittedName>
</protein>
<proteinExistence type="predicted"/>
<gene>
    <name evidence="2" type="ORF">AMTR_s00060p00157590</name>
</gene>
<dbReference type="Gramene" id="ERM95896">
    <property type="protein sequence ID" value="ERM95896"/>
    <property type="gene ID" value="AMTR_s00060p00157590"/>
</dbReference>
<feature type="region of interest" description="Disordered" evidence="1">
    <location>
        <begin position="1"/>
        <end position="61"/>
    </location>
</feature>